<name>A0A1I6BRV9_9BACI</name>
<gene>
    <name evidence="1" type="ORF">SAMN02745910_04072</name>
</gene>
<evidence type="ECO:0008006" key="3">
    <source>
        <dbReference type="Google" id="ProtNLM"/>
    </source>
</evidence>
<dbReference type="RefSeq" id="WP_061802624.1">
    <property type="nucleotide sequence ID" value="NZ_FOXX01000013.1"/>
</dbReference>
<dbReference type="Proteomes" id="UP000182762">
    <property type="component" value="Unassembled WGS sequence"/>
</dbReference>
<organism evidence="1 2">
    <name type="scientific">Priestia endophytica DSM 13796</name>
    <dbReference type="NCBI Taxonomy" id="1121089"/>
    <lineage>
        <taxon>Bacteria</taxon>
        <taxon>Bacillati</taxon>
        <taxon>Bacillota</taxon>
        <taxon>Bacilli</taxon>
        <taxon>Bacillales</taxon>
        <taxon>Bacillaceae</taxon>
        <taxon>Priestia</taxon>
    </lineage>
</organism>
<proteinExistence type="predicted"/>
<keyword evidence="2" id="KW-1185">Reference proteome</keyword>
<sequence>MLKENVMKMLEEKQTAQDSIELYKDEIAYINEKELISEISVTETDSYTRFFDAYIERVNKETEEMIAEETPSNFLDKPLSFLKENIEEFAYTESPLFEMIGVEGVTLELDDVFRYYNVLLGLKVQKKWHDVIKTYLSEKISGGKFELSFNGNDGLWDVNFALDGVQGFHEGMSIGEAYKLIYTFLFNLVAETEK</sequence>
<accession>A0A1I6BRV9</accession>
<protein>
    <recommendedName>
        <fullName evidence="3">Branched-chain amino acid aminotransferase</fullName>
    </recommendedName>
</protein>
<dbReference type="GeneID" id="93712639"/>
<evidence type="ECO:0000313" key="2">
    <source>
        <dbReference type="Proteomes" id="UP000182762"/>
    </source>
</evidence>
<dbReference type="EMBL" id="FOXX01000013">
    <property type="protein sequence ID" value="SFQ83650.1"/>
    <property type="molecule type" value="Genomic_DNA"/>
</dbReference>
<evidence type="ECO:0000313" key="1">
    <source>
        <dbReference type="EMBL" id="SFQ83650.1"/>
    </source>
</evidence>
<comment type="caution">
    <text evidence="1">The sequence shown here is derived from an EMBL/GenBank/DDBJ whole genome shotgun (WGS) entry which is preliminary data.</text>
</comment>
<reference evidence="1 2" key="1">
    <citation type="submission" date="2016-10" db="EMBL/GenBank/DDBJ databases">
        <authorList>
            <person name="Varghese N."/>
            <person name="Submissions S."/>
        </authorList>
    </citation>
    <scope>NUCLEOTIDE SEQUENCE [LARGE SCALE GENOMIC DNA]</scope>
    <source>
        <strain evidence="1 2">DSM 13796</strain>
    </source>
</reference>